<name>A0A382YYE8_9ZZZZ</name>
<feature type="non-terminal residue" evidence="1">
    <location>
        <position position="74"/>
    </location>
</feature>
<dbReference type="EMBL" id="UINC01179552">
    <property type="protein sequence ID" value="SVD88286.1"/>
    <property type="molecule type" value="Genomic_DNA"/>
</dbReference>
<evidence type="ECO:0000313" key="1">
    <source>
        <dbReference type="EMBL" id="SVD88286.1"/>
    </source>
</evidence>
<gene>
    <name evidence="1" type="ORF">METZ01_LOCUS441140</name>
</gene>
<organism evidence="1">
    <name type="scientific">marine metagenome</name>
    <dbReference type="NCBI Taxonomy" id="408172"/>
    <lineage>
        <taxon>unclassified sequences</taxon>
        <taxon>metagenomes</taxon>
        <taxon>ecological metagenomes</taxon>
    </lineage>
</organism>
<sequence>MKLIVKFSSLFTSLIAIFLVASLENPYYGNIGLPTYHISWIPWEKQVFGHSIKGPQKNESIYEKNLESQITQLV</sequence>
<proteinExistence type="predicted"/>
<reference evidence="1" key="1">
    <citation type="submission" date="2018-05" db="EMBL/GenBank/DDBJ databases">
        <authorList>
            <person name="Lanie J.A."/>
            <person name="Ng W.-L."/>
            <person name="Kazmierczak K.M."/>
            <person name="Andrzejewski T.M."/>
            <person name="Davidsen T.M."/>
            <person name="Wayne K.J."/>
            <person name="Tettelin H."/>
            <person name="Glass J.I."/>
            <person name="Rusch D."/>
            <person name="Podicherti R."/>
            <person name="Tsui H.-C.T."/>
            <person name="Winkler M.E."/>
        </authorList>
    </citation>
    <scope>NUCLEOTIDE SEQUENCE</scope>
</reference>
<accession>A0A382YYE8</accession>
<dbReference type="AlphaFoldDB" id="A0A382YYE8"/>
<protein>
    <submittedName>
        <fullName evidence="1">Uncharacterized protein</fullName>
    </submittedName>
</protein>